<dbReference type="GO" id="GO:0005260">
    <property type="term" value="F:intracellularly ATP-gated chloride channel activity"/>
    <property type="evidence" value="ECO:0007669"/>
    <property type="project" value="UniProtKB-EC"/>
</dbReference>
<feature type="domain" description="ABC transmembrane type-1" evidence="41">
    <location>
        <begin position="86"/>
        <end position="323"/>
    </location>
</feature>
<dbReference type="GO" id="GO:0015701">
    <property type="term" value="P:bicarbonate transport"/>
    <property type="evidence" value="ECO:0007669"/>
    <property type="project" value="TreeGrafter"/>
</dbReference>
<feature type="transmembrane region" description="Helical" evidence="38">
    <location>
        <begin position="119"/>
        <end position="143"/>
    </location>
</feature>
<evidence type="ECO:0000256" key="31">
    <source>
        <dbReference type="ARBA" id="ARBA00029720"/>
    </source>
</evidence>
<feature type="compositionally biased region" description="Acidic residues" evidence="39">
    <location>
        <begin position="1410"/>
        <end position="1420"/>
    </location>
</feature>
<dbReference type="GO" id="GO:0016324">
    <property type="term" value="C:apical plasma membrane"/>
    <property type="evidence" value="ECO:0007669"/>
    <property type="project" value="UniProtKB-SubCell"/>
</dbReference>
<evidence type="ECO:0000256" key="29">
    <source>
        <dbReference type="ARBA" id="ARBA00023303"/>
    </source>
</evidence>
<feature type="transmembrane region" description="Helical" evidence="38">
    <location>
        <begin position="195"/>
        <end position="215"/>
    </location>
</feature>
<dbReference type="Pfam" id="PF14396">
    <property type="entry name" value="CFTR_R"/>
    <property type="match status" value="1"/>
</dbReference>
<dbReference type="InterPro" id="IPR027417">
    <property type="entry name" value="P-loop_NTPase"/>
</dbReference>
<evidence type="ECO:0000256" key="11">
    <source>
        <dbReference type="ARBA" id="ARBA00022553"/>
    </source>
</evidence>
<feature type="transmembrane region" description="Helical" evidence="38">
    <location>
        <begin position="1043"/>
        <end position="1061"/>
    </location>
</feature>
<keyword evidence="27" id="KW-0539">Nucleus</keyword>
<feature type="domain" description="ABC transporter" evidence="40">
    <location>
        <begin position="365"/>
        <end position="585"/>
    </location>
</feature>
<evidence type="ECO:0000256" key="10">
    <source>
        <dbReference type="ARBA" id="ARBA00022475"/>
    </source>
</evidence>
<dbReference type="GO" id="GO:0140359">
    <property type="term" value="F:ABC-type transporter activity"/>
    <property type="evidence" value="ECO:0007669"/>
    <property type="project" value="InterPro"/>
</dbReference>
<evidence type="ECO:0000256" key="18">
    <source>
        <dbReference type="ARBA" id="ARBA00022843"/>
    </source>
</evidence>
<dbReference type="SUPFAM" id="SSF52540">
    <property type="entry name" value="P-loop containing nucleoside triphosphate hydrolases"/>
    <property type="match status" value="2"/>
</dbReference>
<dbReference type="FunFam" id="1.20.1560.10:FF:000017">
    <property type="entry name" value="Cystic fibrosis transmembrane conductance regulator"/>
    <property type="match status" value="1"/>
</dbReference>
<comment type="catalytic activity">
    <reaction evidence="36">
        <text>ATP + H2O = ADP + phosphate + H(+)</text>
        <dbReference type="Rhea" id="RHEA:13065"/>
        <dbReference type="ChEBI" id="CHEBI:15377"/>
        <dbReference type="ChEBI" id="CHEBI:15378"/>
        <dbReference type="ChEBI" id="CHEBI:30616"/>
        <dbReference type="ChEBI" id="CHEBI:43474"/>
        <dbReference type="ChEBI" id="CHEBI:456216"/>
    </reaction>
    <physiologicalReaction direction="left-to-right" evidence="36">
        <dbReference type="Rhea" id="RHEA:13066"/>
    </physiologicalReaction>
</comment>
<evidence type="ECO:0000256" key="23">
    <source>
        <dbReference type="ARBA" id="ARBA00023173"/>
    </source>
</evidence>
<evidence type="ECO:0000256" key="12">
    <source>
        <dbReference type="ARBA" id="ARBA00022692"/>
    </source>
</evidence>
<evidence type="ECO:0000313" key="43">
    <source>
        <dbReference type="Proteomes" id="UP000472268"/>
    </source>
</evidence>
<dbReference type="GO" id="GO:0005634">
    <property type="term" value="C:nucleus"/>
    <property type="evidence" value="ECO:0007669"/>
    <property type="project" value="UniProtKB-SubCell"/>
</dbReference>
<evidence type="ECO:0000313" key="42">
    <source>
        <dbReference type="Ensembl" id="ENSSSUP00005035567.1"/>
    </source>
</evidence>
<evidence type="ECO:0000256" key="32">
    <source>
        <dbReference type="ARBA" id="ARBA00031358"/>
    </source>
</evidence>
<comment type="similarity">
    <text evidence="6 38">Belongs to the ABC transporter superfamily. ABCC family. CFTR transporter (TC 3.A.1.202) subfamily.</text>
</comment>
<evidence type="ECO:0000256" key="25">
    <source>
        <dbReference type="ARBA" id="ARBA00023214"/>
    </source>
</evidence>
<dbReference type="CDD" id="cd18594">
    <property type="entry name" value="ABC_6TM_CFTR_D1"/>
    <property type="match status" value="1"/>
</dbReference>
<dbReference type="InterPro" id="IPR011527">
    <property type="entry name" value="ABC1_TM_dom"/>
</dbReference>
<feature type="transmembrane region" description="Helical" evidence="38">
    <location>
        <begin position="797"/>
        <end position="822"/>
    </location>
</feature>
<dbReference type="PROSITE" id="PS50893">
    <property type="entry name" value="ABC_TRANSPORTER_2"/>
    <property type="match status" value="2"/>
</dbReference>
<evidence type="ECO:0000256" key="34">
    <source>
        <dbReference type="ARBA" id="ARBA00034073"/>
    </source>
</evidence>
<dbReference type="InterPro" id="IPR036640">
    <property type="entry name" value="ABC1_TM_sf"/>
</dbReference>
<feature type="transmembrane region" description="Helical" evidence="38">
    <location>
        <begin position="72"/>
        <end position="91"/>
    </location>
</feature>
<evidence type="ECO:0000256" key="22">
    <source>
        <dbReference type="ARBA" id="ARBA00023139"/>
    </source>
</evidence>
<evidence type="ECO:0000256" key="21">
    <source>
        <dbReference type="ARBA" id="ARBA00023136"/>
    </source>
</evidence>
<dbReference type="PANTHER" id="PTHR24223">
    <property type="entry name" value="ATP-BINDING CASSETTE SUB-FAMILY C"/>
    <property type="match status" value="1"/>
</dbReference>
<dbReference type="PROSITE" id="PS50929">
    <property type="entry name" value="ABC_TM1F"/>
    <property type="match status" value="2"/>
</dbReference>
<feature type="region of interest" description="Disordered" evidence="39">
    <location>
        <begin position="1388"/>
        <end position="1420"/>
    </location>
</feature>
<feature type="domain" description="ABC transmembrane type-1" evidence="41">
    <location>
        <begin position="798"/>
        <end position="1096"/>
    </location>
</feature>
<dbReference type="Pfam" id="PF00005">
    <property type="entry name" value="ABC_tran"/>
    <property type="match status" value="2"/>
</dbReference>
<organism evidence="42 43">
    <name type="scientific">Suricata suricatta</name>
    <name type="common">Meerkat</name>
    <dbReference type="NCBI Taxonomy" id="37032"/>
    <lineage>
        <taxon>Eukaryota</taxon>
        <taxon>Metazoa</taxon>
        <taxon>Chordata</taxon>
        <taxon>Craniata</taxon>
        <taxon>Vertebrata</taxon>
        <taxon>Euteleostomi</taxon>
        <taxon>Mammalia</taxon>
        <taxon>Eutheria</taxon>
        <taxon>Laurasiatheria</taxon>
        <taxon>Carnivora</taxon>
        <taxon>Feliformia</taxon>
        <taxon>Herpestidae</taxon>
        <taxon>Suricata</taxon>
    </lineage>
</organism>
<evidence type="ECO:0000256" key="16">
    <source>
        <dbReference type="ARBA" id="ARBA00022824"/>
    </source>
</evidence>
<evidence type="ECO:0000256" key="9">
    <source>
        <dbReference type="ARBA" id="ARBA00022448"/>
    </source>
</evidence>
<reference evidence="42" key="2">
    <citation type="submission" date="2025-08" db="UniProtKB">
        <authorList>
            <consortium name="Ensembl"/>
        </authorList>
    </citation>
    <scope>IDENTIFICATION</scope>
</reference>
<dbReference type="Gene3D" id="1.20.1560.10">
    <property type="entry name" value="ABC transporter type 1, transmembrane domain"/>
    <property type="match status" value="2"/>
</dbReference>
<dbReference type="PRINTS" id="PR01851">
    <property type="entry name" value="CYSFIBREGLTR"/>
</dbReference>
<feature type="transmembrane region" description="Helical" evidence="38">
    <location>
        <begin position="952"/>
        <end position="971"/>
    </location>
</feature>
<dbReference type="EC" id="5.6.1.6" evidence="7 38"/>
<evidence type="ECO:0000256" key="13">
    <source>
        <dbReference type="ARBA" id="ARBA00022737"/>
    </source>
</evidence>
<evidence type="ECO:0000256" key="19">
    <source>
        <dbReference type="ARBA" id="ARBA00022989"/>
    </source>
</evidence>
<keyword evidence="28" id="KW-0449">Lipoprotein</keyword>
<evidence type="ECO:0000256" key="15">
    <source>
        <dbReference type="ARBA" id="ARBA00022753"/>
    </source>
</evidence>
<keyword evidence="13" id="KW-0677">Repeat</keyword>
<comment type="catalytic activity">
    <reaction evidence="30">
        <text>chloride(in) = chloride(out)</text>
        <dbReference type="Rhea" id="RHEA:29823"/>
        <dbReference type="ChEBI" id="CHEBI:17996"/>
    </reaction>
</comment>
<feature type="domain" description="ABC transporter" evidence="40">
    <location>
        <begin position="1150"/>
        <end position="1383"/>
    </location>
</feature>
<dbReference type="CDD" id="cd18600">
    <property type="entry name" value="ABC_6TM_CFTR_D2"/>
    <property type="match status" value="1"/>
</dbReference>
<keyword evidence="11 38" id="KW-0597">Phosphoprotein</keyword>
<dbReference type="InterPro" id="IPR050173">
    <property type="entry name" value="ABC_transporter_C-like"/>
</dbReference>
<evidence type="ECO:0000259" key="40">
    <source>
        <dbReference type="PROSITE" id="PS50893"/>
    </source>
</evidence>
<dbReference type="Ensembl" id="ENSSSUT00005040520.1">
    <property type="protein sequence ID" value="ENSSSUP00005035567.1"/>
    <property type="gene ID" value="ENSSSUG00005021639.1"/>
</dbReference>
<protein>
    <recommendedName>
        <fullName evidence="8 38">Cystic fibrosis transmembrane conductance regulator</fullName>
        <ecNumber evidence="7 38">5.6.1.6</ecNumber>
    </recommendedName>
    <alternativeName>
        <fullName evidence="31 38">ATP-binding cassette sub-family C member 7</fullName>
    </alternativeName>
    <alternativeName>
        <fullName evidence="32 38">Channel conductance-controlling ATPase</fullName>
    </alternativeName>
    <alternativeName>
        <fullName evidence="33 38">cAMP-dependent chloride channel</fullName>
    </alternativeName>
</protein>
<dbReference type="FunFam" id="1.20.1560.10:FF:000019">
    <property type="entry name" value="Cystic fibrosis transmembrane conductance regulator"/>
    <property type="match status" value="1"/>
</dbReference>
<dbReference type="NCBIfam" id="TIGR01271">
    <property type="entry name" value="CFTR_protein"/>
    <property type="match status" value="1"/>
</dbReference>
<dbReference type="InterPro" id="IPR009147">
    <property type="entry name" value="CFTR/ABCC7"/>
</dbReference>
<evidence type="ECO:0000256" key="38">
    <source>
        <dbReference type="RuleBase" id="RU362037"/>
    </source>
</evidence>
<dbReference type="SUPFAM" id="SSF90123">
    <property type="entry name" value="ABC transporter transmembrane region"/>
    <property type="match status" value="2"/>
</dbReference>
<reference evidence="42 43" key="1">
    <citation type="submission" date="2019-05" db="EMBL/GenBank/DDBJ databases">
        <title>A Chromosome-scale Meerkat (S. suricatta) Genome Assembly.</title>
        <authorList>
            <person name="Dudchenko O."/>
            <person name="Lieberman Aiden E."/>
            <person name="Tung J."/>
            <person name="Barreiro L.B."/>
            <person name="Clutton-Brock T.H."/>
        </authorList>
    </citation>
    <scope>NUCLEOTIDE SEQUENCE [LARGE SCALE GENOMIC DNA]</scope>
</reference>
<sequence>MQRSPLEKASALSKLFFSWTRPILKKGYRQRLELSDIYQIPSADSADNLSEKLEREWDRELASKKNPKLINALRRCFFWKFMFYGILLYLGEVTKSVQPLLLGRIIASYDPDNKAERSIAIYLAIGLCLLFVMRTLLLHPAIFGLHHIGMQIRIAMFSLIYKKTLKLSSRVLDKISIGQLVSLLSNNLNKFDEGLALAHFVWIVPLQVALLMGLLWDLLQASAFCGLAFLIVLALFQAALGRMMMKYRDQRAGKINERLVITSEMIENIQSVKAYCWEEAMEKMIENLRQTELKLTRKAAYVRYFNSSAFFFSGFFVVFLSVLPYALTKTIVLRKIFTTISFCIVLRMAVTRQFPWAVQTWYDSLGAINKIQDFLQKQEYKALEYNLTTKEVVMENVTAFWEETSLLMMIMGELEPSEGKIKHSGRISFCSQFSWIMPGTIKENIIFGVSYDEYRYRSVVKACQLEEDISKFAEKDNIVLGEGGITLSGGQRARISLARAVYKDADLYLLDSPFGYLDVLTEKEIFESCVCKLMANKTRILVTSKMEHLKKADKILILHEGSCYFYGTFSELQNLRPDFSSKLMGCESFDQFSAERRNSIITETLRRFSLEGDATVSRNESKKQSFKQTGEFGEKRKNSILNPINSIRKFSVVPKTPLQMNGIEGEPNEPLERRLSLVPDGEQGEVTLPGSTMVNTGPTFQRQRRQSVLNLMTSVNQGHSIHRRTAASTRKMSLAPQANLTEMDIYSRRLSLDSGLDISEEINEEDLKECFFDDAESIPPVTTWNTYLRYVTVHKSLIFVLIWCLVIFLIEVAVSLVLLWLLREMPSQDKGNSTNRINGSYAVIFTNTSTYYVFYIYVGVADTLLALGLFRGLPLVHTLITVSKILHHKMLHSVLQAPMSTLNTLKAGGILNRFSKDIAILDDLLPLTIFDFIQLLLIVVGAVAVVSVLQPYIFLATVPVIAAFVILRAYFLHTSQQLKQLESEGRSPIFTHLVTSLKGLWTLRAFGRQPYFETLFHKALNLHTANWFLYLSTLRWFQMRMEIIFVIFFIAVTFISILTTGDGEGTVGIILTLAMNIMGTLQWAVNSSIDVDSLMRSVSRVFKFIDMPTEESKPPTKPFKPSKDTHLSKVMITENQHVREDDIWPSGGQMTVKDLTAKYTDGGNAILENISFSISPGQRVGLLGRTGSGKSTLLSALLRLLNTEGEIQIDGVSWYSIPLQEWRKAFGVIPQKVFIFSGTFRKNLDPYGQWNDQEIWKVADEVGLRSVIEQFPGKLDFVLVDGGCVLSHGHKQLMCLARSVLSKAKILLLDEPSAHLDPITYQIIRRTLKQAFADCTVILSEHRIEAMLECQRFLVIEENKVRQYDSIQRLLSEKSLFRQAIGPSDRLRVFPTRNSSSHKSRSKITALKEETEEEVHETRL</sequence>
<evidence type="ECO:0000256" key="14">
    <source>
        <dbReference type="ARBA" id="ARBA00022741"/>
    </source>
</evidence>
<dbReference type="InterPro" id="IPR003439">
    <property type="entry name" value="ABC_transporter-like_ATP-bd"/>
</dbReference>
<keyword evidence="23 38" id="KW-0869">Chloride channel</keyword>
<evidence type="ECO:0000256" key="17">
    <source>
        <dbReference type="ARBA" id="ARBA00022840"/>
    </source>
</evidence>
<keyword evidence="22" id="KW-0564">Palmitate</keyword>
<dbReference type="FunFam" id="3.40.50.300:FF:000591">
    <property type="entry name" value="Cystic fibrosis transmembrane conductance regulator"/>
    <property type="match status" value="1"/>
</dbReference>
<keyword evidence="25 38" id="KW-0868">Chloride</keyword>
<evidence type="ECO:0000256" key="37">
    <source>
        <dbReference type="ARBA" id="ARBA00093570"/>
    </source>
</evidence>
<keyword evidence="20 38" id="KW-0406">Ion transport</keyword>
<reference evidence="42" key="3">
    <citation type="submission" date="2025-09" db="UniProtKB">
        <authorList>
            <consortium name="Ensembl"/>
        </authorList>
    </citation>
    <scope>IDENTIFICATION</scope>
</reference>
<keyword evidence="14 38" id="KW-0547">Nucleotide-binding</keyword>
<dbReference type="PANTHER" id="PTHR24223:SF19">
    <property type="entry name" value="CYSTIC FIBROSIS TRANSMEMBRANE CONDUCTANCE REGULATOR"/>
    <property type="match status" value="1"/>
</dbReference>
<keyword evidence="24" id="KW-0325">Glycoprotein</keyword>
<keyword evidence="12 38" id="KW-0812">Transmembrane</keyword>
<name>A0A673VNW6_SURSU</name>
<evidence type="ECO:0000256" key="8">
    <source>
        <dbReference type="ARBA" id="ARBA00016668"/>
    </source>
</evidence>
<keyword evidence="29 38" id="KW-0407">Ion channel</keyword>
<feature type="transmembrane region" description="Helical" evidence="38">
    <location>
        <begin position="304"/>
        <end position="326"/>
    </location>
</feature>
<evidence type="ECO:0000259" key="41">
    <source>
        <dbReference type="PROSITE" id="PS50929"/>
    </source>
</evidence>
<dbReference type="GO" id="GO:0016887">
    <property type="term" value="F:ATP hydrolysis activity"/>
    <property type="evidence" value="ECO:0007669"/>
    <property type="project" value="InterPro"/>
</dbReference>
<accession>A0A673VNW6</accession>
<keyword evidence="17 38" id="KW-0067">ATP-binding</keyword>
<keyword evidence="21 38" id="KW-0472">Membrane</keyword>
<dbReference type="Proteomes" id="UP000472268">
    <property type="component" value="Chromosome 2"/>
</dbReference>
<keyword evidence="26" id="KW-0413">Isomerase</keyword>
<evidence type="ECO:0000256" key="7">
    <source>
        <dbReference type="ARBA" id="ARBA00012195"/>
    </source>
</evidence>
<keyword evidence="9 38" id="KW-0813">Transport</keyword>
<evidence type="ECO:0000256" key="39">
    <source>
        <dbReference type="SAM" id="MobiDB-lite"/>
    </source>
</evidence>
<keyword evidence="16" id="KW-0256">Endoplasmic reticulum</keyword>
<comment type="subunit">
    <text evidence="37">Monomer; does not require oligomerization for channel activity. May form oligomers in the membrane. Interacts with SLC26A3, SLC26A6 and NHERF1. Interacts with SHANK2. Interacts with MYO6. Interacts (via C-terminus) with GOPC (via PDZ domain); this promotes CFTR internalization and thereby decreases channel activity. Interacts with SLC4A7 through NHERF1. Found in a complex with MYO5B and RAB11A. Interacts with ANO1. Interacts with SLC26A8. Interacts with AHCYL1; the interaction increases CFTR activity. Interacts with CSE1L. The core-glycosylated form interacts with GORASP2 (via PDZ GRASP-type 1 domain) in respone to ER stress. Interacts with MARCHF2; the interaction leads to CFTR ubiqtuitination and degradation. Interacts with ADGRG2.</text>
</comment>
<evidence type="ECO:0000256" key="33">
    <source>
        <dbReference type="ARBA" id="ARBA00033163"/>
    </source>
</evidence>
<evidence type="ECO:0000256" key="24">
    <source>
        <dbReference type="ARBA" id="ARBA00023180"/>
    </source>
</evidence>
<dbReference type="Pfam" id="PF00664">
    <property type="entry name" value="ABC_membrane"/>
    <property type="match status" value="2"/>
</dbReference>
<comment type="catalytic activity">
    <reaction evidence="35">
        <text>hydrogencarbonate(in) = hydrogencarbonate(out)</text>
        <dbReference type="Rhea" id="RHEA:28695"/>
        <dbReference type="ChEBI" id="CHEBI:17544"/>
    </reaction>
</comment>
<dbReference type="SMART" id="SM00382">
    <property type="entry name" value="AAA"/>
    <property type="match status" value="1"/>
</dbReference>
<evidence type="ECO:0000256" key="20">
    <source>
        <dbReference type="ARBA" id="ARBA00023065"/>
    </source>
</evidence>
<dbReference type="GO" id="GO:0055038">
    <property type="term" value="C:recycling endosome membrane"/>
    <property type="evidence" value="ECO:0007669"/>
    <property type="project" value="UniProtKB-SubCell"/>
</dbReference>
<evidence type="ECO:0000256" key="35">
    <source>
        <dbReference type="ARBA" id="ARBA00044653"/>
    </source>
</evidence>
<keyword evidence="18" id="KW-0832">Ubl conjugation</keyword>
<evidence type="ECO:0000256" key="6">
    <source>
        <dbReference type="ARBA" id="ARBA00009118"/>
    </source>
</evidence>
<comment type="subcellular location">
    <subcellularLocation>
        <location evidence="3">Apical cell membrane</location>
        <topology evidence="3">Multi-pass membrane protein</topology>
    </subcellularLocation>
    <subcellularLocation>
        <location evidence="38">Cell membrane</location>
        <topology evidence="38">Multi-pass membrane protein</topology>
    </subcellularLocation>
    <subcellularLocation>
        <location evidence="5">Early endosome membrane</location>
        <topology evidence="5">Multi-pass membrane protein</topology>
    </subcellularLocation>
    <subcellularLocation>
        <location evidence="4">Endoplasmic reticulum membrane</location>
        <topology evidence="4">Multi-pass membrane protein</topology>
    </subcellularLocation>
    <subcellularLocation>
        <location evidence="1">Nucleus</location>
    </subcellularLocation>
    <subcellularLocation>
        <location evidence="2">Recycling endosome membrane</location>
        <topology evidence="2">Multi-pass membrane protein</topology>
    </subcellularLocation>
</comment>
<evidence type="ECO:0000256" key="36">
    <source>
        <dbReference type="ARBA" id="ARBA00048778"/>
    </source>
</evidence>
<gene>
    <name evidence="42" type="primary">CFTR</name>
</gene>
<feature type="transmembrane region" description="Helical" evidence="38">
    <location>
        <begin position="1067"/>
        <end position="1085"/>
    </location>
</feature>
<keyword evidence="10" id="KW-1003">Cell membrane</keyword>
<keyword evidence="43" id="KW-1185">Reference proteome</keyword>
<proteinExistence type="inferred from homology"/>
<dbReference type="GO" id="GO:0005524">
    <property type="term" value="F:ATP binding"/>
    <property type="evidence" value="ECO:0007669"/>
    <property type="project" value="UniProtKB-KW"/>
</dbReference>
<dbReference type="GO" id="GO:0005789">
    <property type="term" value="C:endoplasmic reticulum membrane"/>
    <property type="evidence" value="ECO:0007669"/>
    <property type="project" value="UniProtKB-SubCell"/>
</dbReference>
<dbReference type="GO" id="GO:0005829">
    <property type="term" value="C:cytosol"/>
    <property type="evidence" value="ECO:0007669"/>
    <property type="project" value="TreeGrafter"/>
</dbReference>
<feature type="transmembrane region" description="Helical" evidence="38">
    <location>
        <begin position="924"/>
        <end position="946"/>
    </location>
</feature>
<dbReference type="InterPro" id="IPR003593">
    <property type="entry name" value="AAA+_ATPase"/>
</dbReference>
<dbReference type="PROSITE" id="PS00211">
    <property type="entry name" value="ABC_TRANSPORTER_1"/>
    <property type="match status" value="1"/>
</dbReference>
<evidence type="ECO:0000256" key="27">
    <source>
        <dbReference type="ARBA" id="ARBA00023242"/>
    </source>
</evidence>
<evidence type="ECO:0000256" key="3">
    <source>
        <dbReference type="ARBA" id="ARBA00004424"/>
    </source>
</evidence>
<evidence type="ECO:0000256" key="30">
    <source>
        <dbReference type="ARBA" id="ARBA00024167"/>
    </source>
</evidence>
<keyword evidence="15" id="KW-0967">Endosome</keyword>
<dbReference type="InterPro" id="IPR025837">
    <property type="entry name" value="CFTR_reg_dom"/>
</dbReference>
<dbReference type="Gene3D" id="3.40.50.300">
    <property type="entry name" value="P-loop containing nucleotide triphosphate hydrolases"/>
    <property type="match status" value="2"/>
</dbReference>
<comment type="catalytic activity">
    <reaction evidence="34 38">
        <text>ATP + H2O + closed Cl(-) channel = ADP + phosphate + open Cl(-) channel.</text>
        <dbReference type="EC" id="5.6.1.6"/>
    </reaction>
</comment>
<keyword evidence="19 38" id="KW-1133">Transmembrane helix</keyword>
<evidence type="ECO:0000256" key="4">
    <source>
        <dbReference type="ARBA" id="ARBA00004477"/>
    </source>
</evidence>
<dbReference type="GO" id="GO:0031901">
    <property type="term" value="C:early endosome membrane"/>
    <property type="evidence" value="ECO:0007669"/>
    <property type="project" value="UniProtKB-SubCell"/>
</dbReference>
<dbReference type="InterPro" id="IPR017871">
    <property type="entry name" value="ABC_transporter-like_CS"/>
</dbReference>
<evidence type="ECO:0000256" key="26">
    <source>
        <dbReference type="ARBA" id="ARBA00023235"/>
    </source>
</evidence>
<comment type="function">
    <text evidence="38">Epithelial ion channel that plays an important role in the regulation of epithelial ion and water transport and fluid homeostasis. Mediates the transport of chloride ions across the cell membrane. Possesses an intrinsic ATPase activity and utilizes ATP to gate its channel; the passive flow of anions through the channel is gated by cycles of ATP binding and hydrolysis by the ATP-binding domains. The ion channel is also permeable to HCO(3)(-); selectivity depends on the extracellular chloride concentration. Exerts its function also by modulating the activity of other ion channels and transporters. Contributes to the regulation of the pH and the ion content of the epithelial fluid layer.</text>
</comment>
<dbReference type="GO" id="GO:0034707">
    <property type="term" value="C:chloride channel complex"/>
    <property type="evidence" value="ECO:0007669"/>
    <property type="project" value="UniProtKB-UniRule"/>
</dbReference>
<evidence type="ECO:0000256" key="5">
    <source>
        <dbReference type="ARBA" id="ARBA00004520"/>
    </source>
</evidence>
<evidence type="ECO:0000256" key="28">
    <source>
        <dbReference type="ARBA" id="ARBA00023288"/>
    </source>
</evidence>
<evidence type="ECO:0000256" key="1">
    <source>
        <dbReference type="ARBA" id="ARBA00004123"/>
    </source>
</evidence>
<evidence type="ECO:0000256" key="2">
    <source>
        <dbReference type="ARBA" id="ARBA00004195"/>
    </source>
</evidence>
<feature type="transmembrane region" description="Helical" evidence="38">
    <location>
        <begin position="221"/>
        <end position="241"/>
    </location>
</feature>